<reference evidence="1 2" key="1">
    <citation type="submission" date="2016-10" db="EMBL/GenBank/DDBJ databases">
        <title>Systematic genetic and metabolomic analysis of Xenorhabdus and Photorhabdus spp., highlights the requirements for a dual symbiotic and pathogenic life style.</title>
        <authorList>
            <person name="Tobias N.J."/>
            <person name="Wolff H."/>
            <person name="Djahanschiri B."/>
            <person name="Pidot S.J."/>
            <person name="Stinear T.P."/>
            <person name="Ebersberger I."/>
            <person name="Bode H.B."/>
        </authorList>
    </citation>
    <scope>NUCLEOTIDE SEQUENCE [LARGE SCALE GENOMIC DNA]</scope>
    <source>
        <strain evidence="1 2">DSM 22392</strain>
    </source>
</reference>
<dbReference type="STRING" id="351656.Xvie_00361"/>
<dbReference type="EMBL" id="MUBJ01000001">
    <property type="protein sequence ID" value="OTA18533.1"/>
    <property type="molecule type" value="Genomic_DNA"/>
</dbReference>
<organism evidence="1 2">
    <name type="scientific">Xenorhabdus vietnamensis</name>
    <dbReference type="NCBI Taxonomy" id="351656"/>
    <lineage>
        <taxon>Bacteria</taxon>
        <taxon>Pseudomonadati</taxon>
        <taxon>Pseudomonadota</taxon>
        <taxon>Gammaproteobacteria</taxon>
        <taxon>Enterobacterales</taxon>
        <taxon>Morganellaceae</taxon>
        <taxon>Xenorhabdus</taxon>
    </lineage>
</organism>
<comment type="caution">
    <text evidence="1">The sequence shown here is derived from an EMBL/GenBank/DDBJ whole genome shotgun (WGS) entry which is preliminary data.</text>
</comment>
<sequence>MRNFLINKISLSPNDEVFEHVHALLVSQRGILLTEGYFSGHDELWGKDIGKIDFNQDTLYDIRSVTKSIVSILYGLALEYKNVPHLESSIIEHFSEYRKNDSFDHINIEHAITMTMGIEWSEDCSYHDIRNDEIGMDIFFPKQ</sequence>
<dbReference type="GO" id="GO:0016787">
    <property type="term" value="F:hydrolase activity"/>
    <property type="evidence" value="ECO:0007669"/>
    <property type="project" value="UniProtKB-KW"/>
</dbReference>
<proteinExistence type="predicted"/>
<gene>
    <name evidence="1" type="ORF">Xvie_00361</name>
</gene>
<dbReference type="OrthoDB" id="6963107at2"/>
<dbReference type="RefSeq" id="WP_086107682.1">
    <property type="nucleotide sequence ID" value="NZ_CAWNGD010000001.1"/>
</dbReference>
<evidence type="ECO:0000313" key="1">
    <source>
        <dbReference type="EMBL" id="OTA18533.1"/>
    </source>
</evidence>
<dbReference type="SUPFAM" id="SSF56601">
    <property type="entry name" value="beta-lactamase/transpeptidase-like"/>
    <property type="match status" value="1"/>
</dbReference>
<keyword evidence="2" id="KW-1185">Reference proteome</keyword>
<dbReference type="Proteomes" id="UP000194350">
    <property type="component" value="Unassembled WGS sequence"/>
</dbReference>
<keyword evidence="1" id="KW-0378">Hydrolase</keyword>
<name>A0A1Y2SLT6_9GAMM</name>
<dbReference type="Gene3D" id="3.40.710.10">
    <property type="entry name" value="DD-peptidase/beta-lactamase superfamily"/>
    <property type="match status" value="1"/>
</dbReference>
<protein>
    <submittedName>
        <fullName evidence="1">Serine hydrolase</fullName>
    </submittedName>
</protein>
<accession>A0A1Y2SLT6</accession>
<evidence type="ECO:0000313" key="2">
    <source>
        <dbReference type="Proteomes" id="UP000194350"/>
    </source>
</evidence>
<dbReference type="AlphaFoldDB" id="A0A1Y2SLT6"/>
<dbReference type="InterPro" id="IPR012338">
    <property type="entry name" value="Beta-lactam/transpept-like"/>
</dbReference>